<organism evidence="1 2">
    <name type="scientific">Colletotrichum truncatum</name>
    <name type="common">Anthracnose fungus</name>
    <name type="synonym">Colletotrichum capsici</name>
    <dbReference type="NCBI Taxonomy" id="5467"/>
    <lineage>
        <taxon>Eukaryota</taxon>
        <taxon>Fungi</taxon>
        <taxon>Dikarya</taxon>
        <taxon>Ascomycota</taxon>
        <taxon>Pezizomycotina</taxon>
        <taxon>Sordariomycetes</taxon>
        <taxon>Hypocreomycetidae</taxon>
        <taxon>Glomerellales</taxon>
        <taxon>Glomerellaceae</taxon>
        <taxon>Colletotrichum</taxon>
        <taxon>Colletotrichum truncatum species complex</taxon>
    </lineage>
</organism>
<evidence type="ECO:0000313" key="2">
    <source>
        <dbReference type="Proteomes" id="UP000805649"/>
    </source>
</evidence>
<sequence>MSNHRRSSRVDTPIEQADDVDEPPPSHQTHFTYGSAERGGHGTFTLPRRPSQRSPTRRHQQFIKHEEDLSGGISVYDLSGLAPSNTQRESDLAVVHDSYPPPHSHHPSPITHVRPPLERYRQHSEEEDDHGERQRGQEALAAYESQNYRQHRNYPHQHPSLQHLSLPYTPFPESHQSVSLTPSHPGESPLFLRHPHDPRLAQSHAAATSYGASPDPNLPPTVGDLGLIQLQGLASLTPPLQPLVGFSPSGPIGSALPFTHINPNISYNHQQPGGLRFPGDHPVSFMQNPQLSILNAESFDDGSPAFRASRSLTAGRTRATAGDAARTAKKRSKAQSSDGCEPEEEEKRRSRGRPRLDANDETAKDRRRTQIRLAQRAYRNRKETAIQSLEKKVDQLKSNNEEMSKAFMKLYDFAVSKGMLESAPEFGRQLQATTEKFVTLARRTSEDGCVEDELPADQENVSDGHKSPQNSGPDKANEKSTTPDTVQQPDQVLYGGYIVGTDHFALQPTPQIQTLTAVHTTSWAQDSQALEARSIAAQAPLGYEIITEPTPDNASFPFGMSFESGLGTAGLFNSPGQLFPESPYSLLSVPSSYAYQERTFGRRLQRSTLERAYALIRMPNPPPHWIASAFGFCLLFESREKITERLANRLSVTQNETLFNWRFPFLHLGGGGTFFDDMHKETHAAGSPRSDKTRRPVGNQELQAPDRHKMDSLYGIGPWNAETEEVRDVRVDRKLRMSVPGFEGDFYDADEVEWVLQQRGVVIPPAADFVTAEIDPNDFTGEVTIGSRAFESVMDSYIANNLADERNAGMDAGGGDKGQSSNHRMPPQMTVAQPPLELVGSTTASAASSDTLTSPLNLDPNLGDDLFGLGGTVPNQSSHTEPSRRTVTVNVETLVHELGLRSVCLGRTPGIRPKDINAAFWKSLA</sequence>
<protein>
    <submittedName>
        <fullName evidence="1">BZIP family transcription factor</fullName>
    </submittedName>
</protein>
<evidence type="ECO:0000313" key="1">
    <source>
        <dbReference type="EMBL" id="KAL0943041.1"/>
    </source>
</evidence>
<accession>A0ACC3ZFZ9</accession>
<comment type="caution">
    <text evidence="1">The sequence shown here is derived from an EMBL/GenBank/DDBJ whole genome shotgun (WGS) entry which is preliminary data.</text>
</comment>
<dbReference type="Proteomes" id="UP000805649">
    <property type="component" value="Unassembled WGS sequence"/>
</dbReference>
<reference evidence="1 2" key="1">
    <citation type="journal article" date="2020" name="Phytopathology">
        <title>Genome Sequence Resources of Colletotrichum truncatum, C. plurivorum, C. musicola, and C. sojae: Four Species Pathogenic to Soybean (Glycine max).</title>
        <authorList>
            <person name="Rogerio F."/>
            <person name="Boufleur T.R."/>
            <person name="Ciampi-Guillardi M."/>
            <person name="Sukno S.A."/>
            <person name="Thon M.R."/>
            <person name="Massola Junior N.S."/>
            <person name="Baroncelli R."/>
        </authorList>
    </citation>
    <scope>NUCLEOTIDE SEQUENCE [LARGE SCALE GENOMIC DNA]</scope>
    <source>
        <strain evidence="1 2">CMES1059</strain>
    </source>
</reference>
<keyword evidence="2" id="KW-1185">Reference proteome</keyword>
<dbReference type="EMBL" id="VUJX02000001">
    <property type="protein sequence ID" value="KAL0943041.1"/>
    <property type="molecule type" value="Genomic_DNA"/>
</dbReference>
<name>A0ACC3ZFZ9_COLTU</name>
<gene>
    <name evidence="1" type="ORF">CTRU02_200927</name>
</gene>
<proteinExistence type="predicted"/>